<keyword evidence="3" id="KW-0863">Zinc-finger</keyword>
<evidence type="ECO:0000256" key="4">
    <source>
        <dbReference type="ARBA" id="ARBA00022833"/>
    </source>
</evidence>
<evidence type="ECO:0000256" key="1">
    <source>
        <dbReference type="ARBA" id="ARBA00005690"/>
    </source>
</evidence>
<keyword evidence="4" id="KW-0862">Zinc</keyword>
<keyword evidence="5" id="KW-0238">DNA-binding</keyword>
<dbReference type="EMBL" id="CP045895">
    <property type="protein sequence ID" value="QQP48619.1"/>
    <property type="molecule type" value="Genomic_DNA"/>
</dbReference>
<dbReference type="InterPro" id="IPR012340">
    <property type="entry name" value="NA-bd_OB-fold"/>
</dbReference>
<dbReference type="CDD" id="cd04476">
    <property type="entry name" value="RPA1_DBD_C"/>
    <property type="match status" value="1"/>
</dbReference>
<dbReference type="GO" id="GO:0003677">
    <property type="term" value="F:DNA binding"/>
    <property type="evidence" value="ECO:0007669"/>
    <property type="project" value="UniProtKB-KW"/>
</dbReference>
<dbReference type="Proteomes" id="UP000595437">
    <property type="component" value="Chromosome 6"/>
</dbReference>
<sequence length="133" mass="15429">MMFKACENCSKKVSESNGGSSQDVTYVCKPCNTHTKNFNWRYVLNVGLADFSGHHWATIFDSVACKLLRDVSAGELHEAMNNDHKRFDQLLQSSKFCRWRLKVRAKVEMWQKETRLKLIVIECDELQQAPENE</sequence>
<evidence type="ECO:0000313" key="8">
    <source>
        <dbReference type="Proteomes" id="UP000595437"/>
    </source>
</evidence>
<dbReference type="SUPFAM" id="SSF50249">
    <property type="entry name" value="Nucleic acid-binding proteins"/>
    <property type="match status" value="1"/>
</dbReference>
<name>A0A7T8HEN0_CALRO</name>
<evidence type="ECO:0000313" key="7">
    <source>
        <dbReference type="EMBL" id="QQP48619.1"/>
    </source>
</evidence>
<dbReference type="OrthoDB" id="1751331at2759"/>
<keyword evidence="8" id="KW-1185">Reference proteome</keyword>
<gene>
    <name evidence="7" type="ORF">FKW44_008989</name>
</gene>
<dbReference type="InterPro" id="IPR013955">
    <property type="entry name" value="Rep_factor-A_C"/>
</dbReference>
<keyword evidence="2" id="KW-0479">Metal-binding</keyword>
<evidence type="ECO:0000259" key="6">
    <source>
        <dbReference type="Pfam" id="PF08646"/>
    </source>
</evidence>
<dbReference type="Gene3D" id="2.40.50.140">
    <property type="entry name" value="Nucleic acid-binding proteins"/>
    <property type="match status" value="1"/>
</dbReference>
<evidence type="ECO:0000256" key="5">
    <source>
        <dbReference type="ARBA" id="ARBA00023125"/>
    </source>
</evidence>
<accession>A0A7T8HEN0</accession>
<organism evidence="7 8">
    <name type="scientific">Caligus rogercresseyi</name>
    <name type="common">Sea louse</name>
    <dbReference type="NCBI Taxonomy" id="217165"/>
    <lineage>
        <taxon>Eukaryota</taxon>
        <taxon>Metazoa</taxon>
        <taxon>Ecdysozoa</taxon>
        <taxon>Arthropoda</taxon>
        <taxon>Crustacea</taxon>
        <taxon>Multicrustacea</taxon>
        <taxon>Hexanauplia</taxon>
        <taxon>Copepoda</taxon>
        <taxon>Siphonostomatoida</taxon>
        <taxon>Caligidae</taxon>
        <taxon>Caligus</taxon>
    </lineage>
</organism>
<dbReference type="Pfam" id="PF08646">
    <property type="entry name" value="Rep_fac-A_C"/>
    <property type="match status" value="1"/>
</dbReference>
<reference evidence="8" key="1">
    <citation type="submission" date="2021-01" db="EMBL/GenBank/DDBJ databases">
        <title>Caligus Genome Assembly.</title>
        <authorList>
            <person name="Gallardo-Escarate C."/>
        </authorList>
    </citation>
    <scope>NUCLEOTIDE SEQUENCE [LARGE SCALE GENOMIC DNA]</scope>
</reference>
<proteinExistence type="inferred from homology"/>
<dbReference type="InterPro" id="IPR047192">
    <property type="entry name" value="Euk_RPA1_DBD_C"/>
</dbReference>
<evidence type="ECO:0000256" key="2">
    <source>
        <dbReference type="ARBA" id="ARBA00022723"/>
    </source>
</evidence>
<comment type="similarity">
    <text evidence="1">Belongs to the replication factor A protein 1 family.</text>
</comment>
<feature type="domain" description="Replication factor A C-terminal" evidence="6">
    <location>
        <begin position="1"/>
        <end position="132"/>
    </location>
</feature>
<protein>
    <submittedName>
        <fullName evidence="7">Replication protein A subunit</fullName>
    </submittedName>
</protein>
<evidence type="ECO:0000256" key="3">
    <source>
        <dbReference type="ARBA" id="ARBA00022771"/>
    </source>
</evidence>
<dbReference type="GO" id="GO:0008270">
    <property type="term" value="F:zinc ion binding"/>
    <property type="evidence" value="ECO:0007669"/>
    <property type="project" value="UniProtKB-KW"/>
</dbReference>
<dbReference type="AlphaFoldDB" id="A0A7T8HEN0"/>